<feature type="transmembrane region" description="Helical" evidence="10">
    <location>
        <begin position="344"/>
        <end position="367"/>
    </location>
</feature>
<dbReference type="InterPro" id="IPR002528">
    <property type="entry name" value="MATE_fam"/>
</dbReference>
<protein>
    <recommendedName>
        <fullName evidence="3">Multidrug export protein MepA</fullName>
    </recommendedName>
</protein>
<feature type="transmembrane region" description="Helical" evidence="10">
    <location>
        <begin position="79"/>
        <end position="100"/>
    </location>
</feature>
<feature type="transmembrane region" description="Helical" evidence="10">
    <location>
        <begin position="220"/>
        <end position="242"/>
    </location>
</feature>
<evidence type="ECO:0000256" key="3">
    <source>
        <dbReference type="ARBA" id="ARBA00022106"/>
    </source>
</evidence>
<keyword evidence="8 10" id="KW-0472">Membrane</keyword>
<name>A0A7Y0EQK9_9BIFI</name>
<dbReference type="GO" id="GO:0005886">
    <property type="term" value="C:plasma membrane"/>
    <property type="evidence" value="ECO:0007669"/>
    <property type="project" value="UniProtKB-SubCell"/>
</dbReference>
<dbReference type="Pfam" id="PF01554">
    <property type="entry name" value="MatE"/>
    <property type="match status" value="2"/>
</dbReference>
<sequence>MVGHTLRRVNQVEQTVKQTGVHGIKRASADAKYHQMTEQPVDRLILKLCAPAVLSNLVTMAYNLTDTYFIGRLGTSQSGAIGIAFSVMTVLQALGFFFGNGSGNSMSRELGKQNNDRAARLLAVGFVGAFLSGLIVASIALITLPHLVMMLGSTSTIAPYAVSYLTPILCAAPMVCGSFALNGLLRYQGQSMFGMIGLVTGAVLNFMLAPLFIFVLDMGIFGAGLATGICQSVSFVLLTTFARKYGVIKLSLRQCRPDTLLVREILGGGLPSLVRQGAGSIATTCVNIAANPFGDAAIAGMAIVMRIMLAANSVVVGLGQGFQPVCGYNFGAGLFDRVKQGYRFTATLSTTVLLGLAVLLFAFAPVFVEVFRSDPDVVAVGTLALRIQCITVAVNGYNMASNMMQQTIGKTGVASFLAMCRTGLFLAPVVLILPHFLGVFGVQLAQSVSDVLTLLVTIPLQNRVLAGLKTR</sequence>
<dbReference type="PANTHER" id="PTHR43823">
    <property type="entry name" value="SPORULATION PROTEIN YKVU"/>
    <property type="match status" value="1"/>
</dbReference>
<keyword evidence="4" id="KW-0813">Transport</keyword>
<keyword evidence="5" id="KW-1003">Cell membrane</keyword>
<evidence type="ECO:0000256" key="6">
    <source>
        <dbReference type="ARBA" id="ARBA00022692"/>
    </source>
</evidence>
<comment type="similarity">
    <text evidence="2">Belongs to the multi antimicrobial extrusion (MATE) (TC 2.A.66.1) family. MepA subfamily.</text>
</comment>
<feature type="transmembrane region" description="Helical" evidence="10">
    <location>
        <begin position="192"/>
        <end position="214"/>
    </location>
</feature>
<dbReference type="InterPro" id="IPR051327">
    <property type="entry name" value="MATE_MepA_subfamily"/>
</dbReference>
<evidence type="ECO:0000256" key="4">
    <source>
        <dbReference type="ARBA" id="ARBA00022448"/>
    </source>
</evidence>
<dbReference type="GO" id="GO:0042910">
    <property type="term" value="F:xenobiotic transmembrane transporter activity"/>
    <property type="evidence" value="ECO:0007669"/>
    <property type="project" value="InterPro"/>
</dbReference>
<reference evidence="11 12" key="1">
    <citation type="submission" date="2020-02" db="EMBL/GenBank/DDBJ databases">
        <title>Characterization of phylogenetic diversity of novel bifidobacterial species isolated in Czech ZOOs.</title>
        <authorList>
            <person name="Lugli G.A."/>
            <person name="Vera N.B."/>
            <person name="Ventura M."/>
        </authorList>
    </citation>
    <scope>NUCLEOTIDE SEQUENCE [LARGE SCALE GENOMIC DNA]</scope>
    <source>
        <strain evidence="11 12">DSM 109957</strain>
    </source>
</reference>
<evidence type="ECO:0000256" key="2">
    <source>
        <dbReference type="ARBA" id="ARBA00008417"/>
    </source>
</evidence>
<proteinExistence type="inferred from homology"/>
<organism evidence="11 12">
    <name type="scientific">Bifidobacterium oedipodis</name>
    <dbReference type="NCBI Taxonomy" id="2675322"/>
    <lineage>
        <taxon>Bacteria</taxon>
        <taxon>Bacillati</taxon>
        <taxon>Actinomycetota</taxon>
        <taxon>Actinomycetes</taxon>
        <taxon>Bifidobacteriales</taxon>
        <taxon>Bifidobacteriaceae</taxon>
        <taxon>Bifidobacterium</taxon>
    </lineage>
</organism>
<dbReference type="NCBIfam" id="TIGR00797">
    <property type="entry name" value="matE"/>
    <property type="match status" value="1"/>
</dbReference>
<keyword evidence="6 10" id="KW-0812">Transmembrane</keyword>
<keyword evidence="12" id="KW-1185">Reference proteome</keyword>
<evidence type="ECO:0000256" key="1">
    <source>
        <dbReference type="ARBA" id="ARBA00004651"/>
    </source>
</evidence>
<dbReference type="GO" id="GO:0046677">
    <property type="term" value="P:response to antibiotic"/>
    <property type="evidence" value="ECO:0007669"/>
    <property type="project" value="UniProtKB-KW"/>
</dbReference>
<feature type="transmembrane region" description="Helical" evidence="10">
    <location>
        <begin position="379"/>
        <end position="400"/>
    </location>
</feature>
<feature type="transmembrane region" description="Helical" evidence="10">
    <location>
        <begin position="44"/>
        <end position="64"/>
    </location>
</feature>
<evidence type="ECO:0000313" key="11">
    <source>
        <dbReference type="EMBL" id="NMM94617.1"/>
    </source>
</evidence>
<dbReference type="InterPro" id="IPR048279">
    <property type="entry name" value="MdtK-like"/>
</dbReference>
<evidence type="ECO:0000256" key="10">
    <source>
        <dbReference type="SAM" id="Phobius"/>
    </source>
</evidence>
<evidence type="ECO:0000256" key="7">
    <source>
        <dbReference type="ARBA" id="ARBA00022989"/>
    </source>
</evidence>
<dbReference type="PANTHER" id="PTHR43823:SF3">
    <property type="entry name" value="MULTIDRUG EXPORT PROTEIN MEPA"/>
    <property type="match status" value="1"/>
</dbReference>
<keyword evidence="9" id="KW-0046">Antibiotic resistance</keyword>
<evidence type="ECO:0000256" key="9">
    <source>
        <dbReference type="ARBA" id="ARBA00023251"/>
    </source>
</evidence>
<feature type="transmembrane region" description="Helical" evidence="10">
    <location>
        <begin position="121"/>
        <end position="144"/>
    </location>
</feature>
<comment type="subcellular location">
    <subcellularLocation>
        <location evidence="1">Cell membrane</location>
        <topology evidence="1">Multi-pass membrane protein</topology>
    </subcellularLocation>
</comment>
<dbReference type="CDD" id="cd13143">
    <property type="entry name" value="MATE_MepA_like"/>
    <property type="match status" value="1"/>
</dbReference>
<dbReference type="Proteomes" id="UP000532194">
    <property type="component" value="Unassembled WGS sequence"/>
</dbReference>
<feature type="transmembrane region" description="Helical" evidence="10">
    <location>
        <begin position="164"/>
        <end position="185"/>
    </location>
</feature>
<dbReference type="AlphaFoldDB" id="A0A7Y0EQK9"/>
<accession>A0A7Y0EQK9</accession>
<dbReference type="GO" id="GO:0015297">
    <property type="term" value="F:antiporter activity"/>
    <property type="evidence" value="ECO:0007669"/>
    <property type="project" value="InterPro"/>
</dbReference>
<evidence type="ECO:0000256" key="5">
    <source>
        <dbReference type="ARBA" id="ARBA00022475"/>
    </source>
</evidence>
<comment type="caution">
    <text evidence="11">The sequence shown here is derived from an EMBL/GenBank/DDBJ whole genome shotgun (WGS) entry which is preliminary data.</text>
</comment>
<gene>
    <name evidence="11" type="ORF">G1C95_1804</name>
</gene>
<dbReference type="InterPro" id="IPR045070">
    <property type="entry name" value="MATE_MepA-like"/>
</dbReference>
<dbReference type="PIRSF" id="PIRSF006603">
    <property type="entry name" value="DinF"/>
    <property type="match status" value="1"/>
</dbReference>
<dbReference type="EMBL" id="JAAIII010000005">
    <property type="protein sequence ID" value="NMM94617.1"/>
    <property type="molecule type" value="Genomic_DNA"/>
</dbReference>
<evidence type="ECO:0000256" key="8">
    <source>
        <dbReference type="ARBA" id="ARBA00023136"/>
    </source>
</evidence>
<keyword evidence="7 10" id="KW-1133">Transmembrane helix</keyword>
<evidence type="ECO:0000313" key="12">
    <source>
        <dbReference type="Proteomes" id="UP000532194"/>
    </source>
</evidence>